<dbReference type="Proteomes" id="UP001244011">
    <property type="component" value="Unassembled WGS sequence"/>
</dbReference>
<evidence type="ECO:0000313" key="3">
    <source>
        <dbReference type="Proteomes" id="UP001244011"/>
    </source>
</evidence>
<dbReference type="GeneID" id="85308975"/>
<organism evidence="2 3">
    <name type="scientific">Phialemonium atrogriseum</name>
    <dbReference type="NCBI Taxonomy" id="1093897"/>
    <lineage>
        <taxon>Eukaryota</taxon>
        <taxon>Fungi</taxon>
        <taxon>Dikarya</taxon>
        <taxon>Ascomycota</taxon>
        <taxon>Pezizomycotina</taxon>
        <taxon>Sordariomycetes</taxon>
        <taxon>Sordariomycetidae</taxon>
        <taxon>Cephalothecales</taxon>
        <taxon>Cephalothecaceae</taxon>
        <taxon>Phialemonium</taxon>
    </lineage>
</organism>
<feature type="compositionally biased region" description="Basic residues" evidence="1">
    <location>
        <begin position="434"/>
        <end position="454"/>
    </location>
</feature>
<feature type="compositionally biased region" description="Polar residues" evidence="1">
    <location>
        <begin position="79"/>
        <end position="92"/>
    </location>
</feature>
<comment type="caution">
    <text evidence="2">The sequence shown here is derived from an EMBL/GenBank/DDBJ whole genome shotgun (WGS) entry which is preliminary data.</text>
</comment>
<evidence type="ECO:0000256" key="1">
    <source>
        <dbReference type="SAM" id="MobiDB-lite"/>
    </source>
</evidence>
<sequence>MPSSSHSLPSPESPALKASDLPSDNYSEGTLPSVSVGGVAAFGPTSSRDAPPIGETAEAGGSQPPVSTALRDHSRRWSSVRTPRPSYQSGGNIYSVGYDATSPGPVPDGAPEAWPGPSPRYPAPEHGPEGSPKNSAPESAPEGSPTHSAFSFETDREEPHVGRWSGDVSPLSPRNSLVTLWNISEESEANRPLEAVTPVTTPQFLSSETNVTSRTGTPEAPEPTIRICNPKDKGKAVADTQIHSPGGTQIADGSTTSAGAASGMIIADAVDGSSGGHCGGIIAAFGPPSDVEYSNGGQRGGNTAALKSFYPARPVGGHSSGQRHAKFAAFTSPTAVYGSSDSSDSLDSFDEQLNKEVAAAFKHFESPAVGGPSSGRTYGETAGCNPPSAARYSSGGQKDAEASAARDSSGGQRDVKPSAARDSSVSLSRSMTTKLRHIFVGREGGRRHKLRKKSASTAESNDPPEPAAREPVPERHVHFE</sequence>
<feature type="region of interest" description="Disordered" evidence="1">
    <location>
        <begin position="1"/>
        <end position="174"/>
    </location>
</feature>
<feature type="compositionally biased region" description="Pro residues" evidence="1">
    <location>
        <begin position="104"/>
        <end position="122"/>
    </location>
</feature>
<keyword evidence="3" id="KW-1185">Reference proteome</keyword>
<feature type="compositionally biased region" description="Polar residues" evidence="1">
    <location>
        <begin position="22"/>
        <end position="33"/>
    </location>
</feature>
<dbReference type="RefSeq" id="XP_060287497.1">
    <property type="nucleotide sequence ID" value="XM_060425788.1"/>
</dbReference>
<gene>
    <name evidence="2" type="ORF">QBC33DRAFT_510820</name>
</gene>
<dbReference type="AlphaFoldDB" id="A0AAJ0FQI4"/>
<proteinExistence type="predicted"/>
<feature type="compositionally biased region" description="Polar residues" evidence="1">
    <location>
        <begin position="421"/>
        <end position="433"/>
    </location>
</feature>
<dbReference type="EMBL" id="MU838998">
    <property type="protein sequence ID" value="KAK1771284.1"/>
    <property type="molecule type" value="Genomic_DNA"/>
</dbReference>
<feature type="region of interest" description="Disordered" evidence="1">
    <location>
        <begin position="366"/>
        <end position="480"/>
    </location>
</feature>
<reference evidence="2" key="1">
    <citation type="submission" date="2023-06" db="EMBL/GenBank/DDBJ databases">
        <title>Genome-scale phylogeny and comparative genomics of the fungal order Sordariales.</title>
        <authorList>
            <consortium name="Lawrence Berkeley National Laboratory"/>
            <person name="Hensen N."/>
            <person name="Bonometti L."/>
            <person name="Westerberg I."/>
            <person name="Brannstrom I.O."/>
            <person name="Guillou S."/>
            <person name="Cros-Aarteil S."/>
            <person name="Calhoun S."/>
            <person name="Haridas S."/>
            <person name="Kuo A."/>
            <person name="Mondo S."/>
            <person name="Pangilinan J."/>
            <person name="Riley R."/>
            <person name="Labutti K."/>
            <person name="Andreopoulos B."/>
            <person name="Lipzen A."/>
            <person name="Chen C."/>
            <person name="Yanf M."/>
            <person name="Daum C."/>
            <person name="Ng V."/>
            <person name="Clum A."/>
            <person name="Steindorff A."/>
            <person name="Ohm R."/>
            <person name="Martin F."/>
            <person name="Silar P."/>
            <person name="Natvig D."/>
            <person name="Lalanne C."/>
            <person name="Gautier V."/>
            <person name="Ament-Velasquez S.L."/>
            <person name="Kruys A."/>
            <person name="Hutchinson M.I."/>
            <person name="Powell A.J."/>
            <person name="Barry K."/>
            <person name="Miller A.N."/>
            <person name="Grigoriev I.V."/>
            <person name="Debuchy R."/>
            <person name="Gladieux P."/>
            <person name="Thoren M.H."/>
            <person name="Johannesson H."/>
        </authorList>
    </citation>
    <scope>NUCLEOTIDE SEQUENCE</scope>
    <source>
        <strain evidence="2">8032-3</strain>
    </source>
</reference>
<accession>A0AAJ0FQI4</accession>
<protein>
    <submittedName>
        <fullName evidence="2">Uncharacterized protein</fullName>
    </submittedName>
</protein>
<evidence type="ECO:0000313" key="2">
    <source>
        <dbReference type="EMBL" id="KAK1771284.1"/>
    </source>
</evidence>
<name>A0AAJ0FQI4_9PEZI</name>
<feature type="compositionally biased region" description="Basic and acidic residues" evidence="1">
    <location>
        <begin position="467"/>
        <end position="480"/>
    </location>
</feature>
<feature type="compositionally biased region" description="Low complexity" evidence="1">
    <location>
        <begin position="1"/>
        <end position="14"/>
    </location>
</feature>